<accession>A0A2S6HDW6</accession>
<sequence length="620" mass="68787">MLTKIREKAQGAFAWGILIIICVPFALWGIQNYLDTGEEAPVASVGDKDFFQRDVNKAYEQYSQNLQGMTIDEQTLKAQALEKLIKDEVLLQYVHANGLVTTDDAAREFIQSLPYFQVDGKFDDKRYKTMLNLQKMSSGEFVNRIKNALIMEQFQRSIIDSSFATKYDVESFFKIQNQQRDVDYVTVAVQKLAEQPAEEEIAAYYQQHQDLYQTPEQVSVEYIELSLEDIAKTIAVTDDKLKAFYEEQKDQYTTPERRKISHILFAINDKVDEKTALEKALKAQKELANKDFAAVAAEVSDDKLTAKTGGDLGLFNAGVMEKSFEDAASALKLGEVSNPVKSAFGYHLIKVTELVPGEIKPFESVKNEVTKAYQKAQAENAFYEAGETLTEMSYENPDNLKTVADALGVTIKKSAVFTKDKGDSIAADEKIRNAAFTEEVLQGNNSTPIELGTDRLVVLRMLEHKPAAARELNDVKKDIVAVLLSDKAKQQAIETAKKIKTRLQAGESIQTVAAENKLQVKTVAGLTRSKEDVPLPLSQAIFKAAKPVGGKPTVFIAELPAGEQVVVSLSKVKDGVMTEDDKKQMELATKNIAKAFGQTEFNALINSLQAEADISVKAPK</sequence>
<dbReference type="Gene3D" id="3.10.50.40">
    <property type="match status" value="1"/>
</dbReference>
<keyword evidence="3" id="KW-0997">Cell inner membrane</keyword>
<comment type="subcellular location">
    <subcellularLocation>
        <location evidence="1">Cell inner membrane</location>
        <topology evidence="1">Single-pass type II membrane protein</topology>
        <orientation evidence="1">Periplasmic side</orientation>
    </subcellularLocation>
</comment>
<evidence type="ECO:0000259" key="13">
    <source>
        <dbReference type="PROSITE" id="PS50198"/>
    </source>
</evidence>
<keyword evidence="4 12" id="KW-0812">Transmembrane</keyword>
<evidence type="ECO:0000256" key="2">
    <source>
        <dbReference type="ARBA" id="ARBA00022475"/>
    </source>
</evidence>
<organism evidence="14 15">
    <name type="scientific">Methylobacter tundripaludum</name>
    <dbReference type="NCBI Taxonomy" id="173365"/>
    <lineage>
        <taxon>Bacteria</taxon>
        <taxon>Pseudomonadati</taxon>
        <taxon>Pseudomonadota</taxon>
        <taxon>Gammaproteobacteria</taxon>
        <taxon>Methylococcales</taxon>
        <taxon>Methylococcaceae</taxon>
        <taxon>Methylobacter</taxon>
    </lineage>
</organism>
<evidence type="ECO:0000256" key="1">
    <source>
        <dbReference type="ARBA" id="ARBA00004382"/>
    </source>
</evidence>
<name>A0A2S6HDW6_9GAMM</name>
<protein>
    <recommendedName>
        <fullName evidence="9">Periplasmic chaperone PpiD</fullName>
    </recommendedName>
    <alternativeName>
        <fullName evidence="10">Periplasmic folding chaperone</fullName>
    </alternativeName>
</protein>
<keyword evidence="11" id="KW-0697">Rotamase</keyword>
<reference evidence="14 15" key="1">
    <citation type="submission" date="2018-02" db="EMBL/GenBank/DDBJ databases">
        <title>Subsurface microbial communities from deep shales in Ohio and West Virginia, USA.</title>
        <authorList>
            <person name="Wrighton K."/>
        </authorList>
    </citation>
    <scope>NUCLEOTIDE SEQUENCE [LARGE SCALE GENOMIC DNA]</scope>
    <source>
        <strain evidence="14 15">OWC-DMM</strain>
    </source>
</reference>
<evidence type="ECO:0000313" key="15">
    <source>
        <dbReference type="Proteomes" id="UP000240010"/>
    </source>
</evidence>
<dbReference type="GO" id="GO:0003755">
    <property type="term" value="F:peptidyl-prolyl cis-trans isomerase activity"/>
    <property type="evidence" value="ECO:0007669"/>
    <property type="project" value="UniProtKB-KW"/>
</dbReference>
<feature type="domain" description="PpiC" evidence="13">
    <location>
        <begin position="255"/>
        <end position="353"/>
    </location>
</feature>
<evidence type="ECO:0000256" key="8">
    <source>
        <dbReference type="ARBA" id="ARBA00038408"/>
    </source>
</evidence>
<proteinExistence type="inferred from homology"/>
<keyword evidence="6 12" id="KW-0472">Membrane</keyword>
<dbReference type="SUPFAM" id="SSF54534">
    <property type="entry name" value="FKBP-like"/>
    <property type="match status" value="1"/>
</dbReference>
<dbReference type="InterPro" id="IPR000297">
    <property type="entry name" value="PPIase_PpiC"/>
</dbReference>
<dbReference type="Proteomes" id="UP000240010">
    <property type="component" value="Unassembled WGS sequence"/>
</dbReference>
<evidence type="ECO:0000256" key="6">
    <source>
        <dbReference type="ARBA" id="ARBA00023136"/>
    </source>
</evidence>
<evidence type="ECO:0000256" key="7">
    <source>
        <dbReference type="ARBA" id="ARBA00023186"/>
    </source>
</evidence>
<gene>
    <name evidence="14" type="ORF">B0F87_105144</name>
</gene>
<dbReference type="Gene3D" id="1.10.4030.10">
    <property type="entry name" value="Porin chaperone SurA, peptide-binding domain"/>
    <property type="match status" value="1"/>
</dbReference>
<dbReference type="InterPro" id="IPR052029">
    <property type="entry name" value="PpiD_chaperone"/>
</dbReference>
<dbReference type="InterPro" id="IPR046357">
    <property type="entry name" value="PPIase_dom_sf"/>
</dbReference>
<evidence type="ECO:0000256" key="5">
    <source>
        <dbReference type="ARBA" id="ARBA00022989"/>
    </source>
</evidence>
<evidence type="ECO:0000313" key="14">
    <source>
        <dbReference type="EMBL" id="PPK75675.1"/>
    </source>
</evidence>
<evidence type="ECO:0000256" key="10">
    <source>
        <dbReference type="ARBA" id="ARBA00042775"/>
    </source>
</evidence>
<comment type="similarity">
    <text evidence="8">Belongs to the PpiD chaperone family.</text>
</comment>
<dbReference type="PANTHER" id="PTHR47529">
    <property type="entry name" value="PEPTIDYL-PROLYL CIS-TRANS ISOMERASE D"/>
    <property type="match status" value="1"/>
</dbReference>
<evidence type="ECO:0000256" key="9">
    <source>
        <dbReference type="ARBA" id="ARBA00040743"/>
    </source>
</evidence>
<evidence type="ECO:0000256" key="12">
    <source>
        <dbReference type="SAM" id="Phobius"/>
    </source>
</evidence>
<dbReference type="GO" id="GO:0005886">
    <property type="term" value="C:plasma membrane"/>
    <property type="evidence" value="ECO:0007669"/>
    <property type="project" value="UniProtKB-SubCell"/>
</dbReference>
<keyword evidence="2" id="KW-1003">Cell membrane</keyword>
<dbReference type="Pfam" id="PF13145">
    <property type="entry name" value="Rotamase_2"/>
    <property type="match status" value="1"/>
</dbReference>
<keyword evidence="11 14" id="KW-0413">Isomerase</keyword>
<dbReference type="RefSeq" id="WP_104428902.1">
    <property type="nucleotide sequence ID" value="NZ_PTIZ01000005.1"/>
</dbReference>
<dbReference type="PROSITE" id="PS01096">
    <property type="entry name" value="PPIC_PPIASE_1"/>
    <property type="match status" value="1"/>
</dbReference>
<evidence type="ECO:0000256" key="4">
    <source>
        <dbReference type="ARBA" id="ARBA00022692"/>
    </source>
</evidence>
<keyword evidence="7" id="KW-0143">Chaperone</keyword>
<comment type="caution">
    <text evidence="14">The sequence shown here is derived from an EMBL/GenBank/DDBJ whole genome shotgun (WGS) entry which is preliminary data.</text>
</comment>
<dbReference type="InterPro" id="IPR027304">
    <property type="entry name" value="Trigger_fact/SurA_dom_sf"/>
</dbReference>
<dbReference type="InterPro" id="IPR023058">
    <property type="entry name" value="PPIase_PpiC_CS"/>
</dbReference>
<dbReference type="SUPFAM" id="SSF109998">
    <property type="entry name" value="Triger factor/SurA peptide-binding domain-like"/>
    <property type="match status" value="1"/>
</dbReference>
<evidence type="ECO:0000256" key="3">
    <source>
        <dbReference type="ARBA" id="ARBA00022519"/>
    </source>
</evidence>
<evidence type="ECO:0000256" key="11">
    <source>
        <dbReference type="PROSITE-ProRule" id="PRU00278"/>
    </source>
</evidence>
<keyword evidence="5 12" id="KW-1133">Transmembrane helix</keyword>
<dbReference type="Pfam" id="PF13624">
    <property type="entry name" value="SurA_N_3"/>
    <property type="match status" value="1"/>
</dbReference>
<dbReference type="EMBL" id="PTIZ01000005">
    <property type="protein sequence ID" value="PPK75675.1"/>
    <property type="molecule type" value="Genomic_DNA"/>
</dbReference>
<dbReference type="PROSITE" id="PS50198">
    <property type="entry name" value="PPIC_PPIASE_2"/>
    <property type="match status" value="1"/>
</dbReference>
<feature type="transmembrane region" description="Helical" evidence="12">
    <location>
        <begin position="12"/>
        <end position="30"/>
    </location>
</feature>
<dbReference type="PANTHER" id="PTHR47529:SF1">
    <property type="entry name" value="PERIPLASMIC CHAPERONE PPID"/>
    <property type="match status" value="1"/>
</dbReference>
<dbReference type="AlphaFoldDB" id="A0A2S6HDW6"/>